<keyword evidence="2" id="KW-1185">Reference proteome</keyword>
<reference evidence="1 2" key="1">
    <citation type="submission" date="2020-05" db="EMBL/GenBank/DDBJ databases">
        <title>Complete genome sequence of of a novel Thermoleptolyngbya strain isolated from hot springs of Ganzi, Sichuan China.</title>
        <authorList>
            <person name="Tang J."/>
            <person name="Daroch M."/>
            <person name="Li L."/>
            <person name="Waleron K."/>
            <person name="Waleron M."/>
            <person name="Waleron M."/>
        </authorList>
    </citation>
    <scope>NUCLEOTIDE SEQUENCE [LARGE SCALE GENOMIC DNA]</scope>
    <source>
        <strain evidence="1 2">PKUAC-SCTA183</strain>
    </source>
</reference>
<dbReference type="KEGG" id="theu:HPC62_07150"/>
<protein>
    <submittedName>
        <fullName evidence="1">Uncharacterized protein</fullName>
    </submittedName>
</protein>
<evidence type="ECO:0000313" key="2">
    <source>
        <dbReference type="Proteomes" id="UP000505210"/>
    </source>
</evidence>
<dbReference type="EMBL" id="CP053661">
    <property type="protein sequence ID" value="QKD82007.1"/>
    <property type="molecule type" value="Genomic_DNA"/>
</dbReference>
<evidence type="ECO:0000313" key="1">
    <source>
        <dbReference type="EMBL" id="QKD82007.1"/>
    </source>
</evidence>
<sequence length="54" mass="5708">MEGFIAGHINHQIVLQIEPRLSQTLRTCYGAIGVDSIGVDFGLLVGAGLLAVRS</sequence>
<gene>
    <name evidence="1" type="ORF">HPC62_07150</name>
</gene>
<dbReference type="AlphaFoldDB" id="A0A6M8BB11"/>
<accession>A0A6M8BB11</accession>
<name>A0A6M8BB11_9CYAN</name>
<proteinExistence type="predicted"/>
<organism evidence="1 2">
    <name type="scientific">Thermoleptolyngbya sichuanensis A183</name>
    <dbReference type="NCBI Taxonomy" id="2737172"/>
    <lineage>
        <taxon>Bacteria</taxon>
        <taxon>Bacillati</taxon>
        <taxon>Cyanobacteriota</taxon>
        <taxon>Cyanophyceae</taxon>
        <taxon>Oculatellales</taxon>
        <taxon>Oculatellaceae</taxon>
        <taxon>Thermoleptolyngbya</taxon>
        <taxon>Thermoleptolyngbya sichuanensis</taxon>
    </lineage>
</organism>
<dbReference type="Proteomes" id="UP000505210">
    <property type="component" value="Chromosome"/>
</dbReference>